<sequence>MISRHFIAILTLTMVSPVVFAPAGMAQSSNNKVPDPLVVNMKTKDGVELVGTYYKSTAGKDATPVVMLADWKDSRAVYDQLAKRMQAGGNDDKAGFKWDSFAVLTVDLRGHGDSTKQRLGANAREIDAAKLDRNDLGAMVQFDMNAVRRFLVEKNDAGELNLNRLSIVGASLGASVAVNWSMLDWSFPPLAVGKQGQDVKGLVLISPEWSYKGLQMNKALRHPGVREHIAVLVMYGGDERKNLADAKRIEKQLERYHPEPDDLEPGVPNSLALLGPNTKLQGTKLLTQGGAGAELAIIKFLNAHVAKENFDWLKRGRD</sequence>
<name>A0A9X2F793_9BACT</name>
<proteinExistence type="predicted"/>
<dbReference type="Pfam" id="PF12697">
    <property type="entry name" value="Abhydrolase_6"/>
    <property type="match status" value="1"/>
</dbReference>
<reference evidence="3" key="1">
    <citation type="submission" date="2022-06" db="EMBL/GenBank/DDBJ databases">
        <title>Aeoliella straminimaris, a novel planctomycete from sediments.</title>
        <authorList>
            <person name="Vitorino I.R."/>
            <person name="Lage O.M."/>
        </authorList>
    </citation>
    <scope>NUCLEOTIDE SEQUENCE</scope>
    <source>
        <strain evidence="3">ICT_H6.2</strain>
    </source>
</reference>
<evidence type="ECO:0000259" key="2">
    <source>
        <dbReference type="Pfam" id="PF12697"/>
    </source>
</evidence>
<dbReference type="RefSeq" id="WP_252851635.1">
    <property type="nucleotide sequence ID" value="NZ_JAMXLR010000024.1"/>
</dbReference>
<feature type="signal peptide" evidence="1">
    <location>
        <begin position="1"/>
        <end position="21"/>
    </location>
</feature>
<organism evidence="3 4">
    <name type="scientific">Aeoliella straminimaris</name>
    <dbReference type="NCBI Taxonomy" id="2954799"/>
    <lineage>
        <taxon>Bacteria</taxon>
        <taxon>Pseudomonadati</taxon>
        <taxon>Planctomycetota</taxon>
        <taxon>Planctomycetia</taxon>
        <taxon>Pirellulales</taxon>
        <taxon>Lacipirellulaceae</taxon>
        <taxon>Aeoliella</taxon>
    </lineage>
</organism>
<evidence type="ECO:0000256" key="1">
    <source>
        <dbReference type="SAM" id="SignalP"/>
    </source>
</evidence>
<feature type="domain" description="AB hydrolase-1" evidence="2">
    <location>
        <begin position="92"/>
        <end position="227"/>
    </location>
</feature>
<dbReference type="InterPro" id="IPR000073">
    <property type="entry name" value="AB_hydrolase_1"/>
</dbReference>
<gene>
    <name evidence="3" type="ORF">NG895_06385</name>
</gene>
<feature type="chain" id="PRO_5040999309" evidence="1">
    <location>
        <begin position="22"/>
        <end position="318"/>
    </location>
</feature>
<dbReference type="SUPFAM" id="SSF53474">
    <property type="entry name" value="alpha/beta-Hydrolases"/>
    <property type="match status" value="1"/>
</dbReference>
<protein>
    <submittedName>
        <fullName evidence="3">Lysophospholipase</fullName>
    </submittedName>
</protein>
<accession>A0A9X2F793</accession>
<dbReference type="AlphaFoldDB" id="A0A9X2F793"/>
<keyword evidence="1" id="KW-0732">Signal</keyword>
<keyword evidence="4" id="KW-1185">Reference proteome</keyword>
<dbReference type="Proteomes" id="UP001155241">
    <property type="component" value="Unassembled WGS sequence"/>
</dbReference>
<comment type="caution">
    <text evidence="3">The sequence shown here is derived from an EMBL/GenBank/DDBJ whole genome shotgun (WGS) entry which is preliminary data.</text>
</comment>
<dbReference type="Gene3D" id="3.40.50.1820">
    <property type="entry name" value="alpha/beta hydrolase"/>
    <property type="match status" value="1"/>
</dbReference>
<dbReference type="EMBL" id="JAMXLR010000024">
    <property type="protein sequence ID" value="MCO6043530.1"/>
    <property type="molecule type" value="Genomic_DNA"/>
</dbReference>
<evidence type="ECO:0000313" key="3">
    <source>
        <dbReference type="EMBL" id="MCO6043530.1"/>
    </source>
</evidence>
<evidence type="ECO:0000313" key="4">
    <source>
        <dbReference type="Proteomes" id="UP001155241"/>
    </source>
</evidence>
<dbReference type="InterPro" id="IPR029058">
    <property type="entry name" value="AB_hydrolase_fold"/>
</dbReference>